<feature type="compositionally biased region" description="Basic and acidic residues" evidence="11">
    <location>
        <begin position="381"/>
        <end position="390"/>
    </location>
</feature>
<dbReference type="Pfam" id="PF00612">
    <property type="entry name" value="IQ"/>
    <property type="match status" value="1"/>
</dbReference>
<feature type="region of interest" description="Disordered" evidence="11">
    <location>
        <begin position="63"/>
        <end position="96"/>
    </location>
</feature>
<keyword evidence="5" id="KW-0282">Flagellum</keyword>
<evidence type="ECO:0000313" key="12">
    <source>
        <dbReference type="EMBL" id="NXW60260.1"/>
    </source>
</evidence>
<comment type="similarity">
    <text evidence="2">Belongs to the DRC9 family.</text>
</comment>
<dbReference type="Proteomes" id="UP000541249">
    <property type="component" value="Unassembled WGS sequence"/>
</dbReference>
<name>A0A7L4DCS0_9AVES</name>
<keyword evidence="8" id="KW-0966">Cell projection</keyword>
<dbReference type="EMBL" id="VZZY01013652">
    <property type="protein sequence ID" value="NXW60260.1"/>
    <property type="molecule type" value="Genomic_DNA"/>
</dbReference>
<reference evidence="12 13" key="1">
    <citation type="submission" date="2019-09" db="EMBL/GenBank/DDBJ databases">
        <title>Bird 10,000 Genomes (B10K) Project - Family phase.</title>
        <authorList>
            <person name="Zhang G."/>
        </authorList>
    </citation>
    <scope>NUCLEOTIDE SEQUENCE [LARGE SCALE GENOMIC DNA]</scope>
    <source>
        <strain evidence="12">B10K-DU-002-51</strain>
        <tissue evidence="12">Muscle</tissue>
    </source>
</reference>
<keyword evidence="13" id="KW-1185">Reference proteome</keyword>
<protein>
    <recommendedName>
        <fullName evidence="3">Dynein regulatory complex protein 9</fullName>
    </recommendedName>
    <alternativeName>
        <fullName evidence="9">IQ domain-containing protein G</fullName>
    </alternativeName>
</protein>
<dbReference type="OrthoDB" id="10254713at2759"/>
<sequence>MEKITHLEALLFTAVLENCVDQLSILGYLMPVSCEGKIDISHIGIQEKKEITETQEELGTNHQELTSARQGSGETVTSMSPKSIGHKQKVGKTGDLRSTHHVSNRLMKHSALSAENLRKIQADRQYASDVITVTMKQIQESGTFTSLTEANEREKAKKSKFHDFLIREEEGKKEIKSLEKQLQDVKKETEIELQNRDSMIVYLKDELQEMKAKMDMESCYMKKSTDLQVHQTQKKCKNSENVLDKEIQKLRSKTDEEIRVHMETENFLRQYYKKVEEKLEYWVDKYENDTDAKDKELDALKASKANNLEMLQRLAEECQMLEETIIRDRAEKKAKRRQLEQDALELKSILKLQAWWRGTMVRRNLGPYQALRKILQKRQSKQKEKGEKKKFGAKKKTR</sequence>
<keyword evidence="4" id="KW-0963">Cytoplasm</keyword>
<keyword evidence="7" id="KW-0206">Cytoskeleton</keyword>
<gene>
    <name evidence="12" type="primary">Iqcg</name>
    <name evidence="12" type="ORF">EURGUL_R05145</name>
</gene>
<evidence type="ECO:0000256" key="6">
    <source>
        <dbReference type="ARBA" id="ARBA00023069"/>
    </source>
</evidence>
<feature type="compositionally biased region" description="Polar residues" evidence="11">
    <location>
        <begin position="63"/>
        <end position="81"/>
    </location>
</feature>
<accession>A0A7L4DCS0</accession>
<feature type="coiled-coil region" evidence="10">
    <location>
        <begin position="168"/>
        <end position="195"/>
    </location>
</feature>
<dbReference type="PROSITE" id="PS50096">
    <property type="entry name" value="IQ"/>
    <property type="match status" value="1"/>
</dbReference>
<dbReference type="AlphaFoldDB" id="A0A7L4DCS0"/>
<evidence type="ECO:0000256" key="4">
    <source>
        <dbReference type="ARBA" id="ARBA00022490"/>
    </source>
</evidence>
<evidence type="ECO:0000256" key="9">
    <source>
        <dbReference type="ARBA" id="ARBA00032183"/>
    </source>
</evidence>
<dbReference type="GO" id="GO:0007288">
    <property type="term" value="P:sperm axoneme assembly"/>
    <property type="evidence" value="ECO:0007669"/>
    <property type="project" value="TreeGrafter"/>
</dbReference>
<feature type="region of interest" description="Disordered" evidence="11">
    <location>
        <begin position="376"/>
        <end position="398"/>
    </location>
</feature>
<dbReference type="PANTHER" id="PTHR14871:SF1">
    <property type="entry name" value="DYNEIN REGULATORY COMPLEX PROTEIN 9"/>
    <property type="match status" value="1"/>
</dbReference>
<feature type="non-terminal residue" evidence="12">
    <location>
        <position position="398"/>
    </location>
</feature>
<evidence type="ECO:0000256" key="3">
    <source>
        <dbReference type="ARBA" id="ARBA00013738"/>
    </source>
</evidence>
<evidence type="ECO:0000256" key="1">
    <source>
        <dbReference type="ARBA" id="ARBA00004611"/>
    </source>
</evidence>
<evidence type="ECO:0000256" key="5">
    <source>
        <dbReference type="ARBA" id="ARBA00022846"/>
    </source>
</evidence>
<comment type="subcellular location">
    <subcellularLocation>
        <location evidence="1">Cytoplasm</location>
        <location evidence="1">Cytoskeleton</location>
        <location evidence="1">Flagellum axoneme</location>
    </subcellularLocation>
</comment>
<dbReference type="InterPro" id="IPR000048">
    <property type="entry name" value="IQ_motif_EF-hand-BS"/>
</dbReference>
<comment type="caution">
    <text evidence="12">The sequence shown here is derived from an EMBL/GenBank/DDBJ whole genome shotgun (WGS) entry which is preliminary data.</text>
</comment>
<feature type="non-terminal residue" evidence="12">
    <location>
        <position position="1"/>
    </location>
</feature>
<evidence type="ECO:0000256" key="2">
    <source>
        <dbReference type="ARBA" id="ARBA00008222"/>
    </source>
</evidence>
<dbReference type="CDD" id="cd23766">
    <property type="entry name" value="IQCG"/>
    <property type="match status" value="1"/>
</dbReference>
<evidence type="ECO:0000256" key="7">
    <source>
        <dbReference type="ARBA" id="ARBA00023212"/>
    </source>
</evidence>
<dbReference type="PANTHER" id="PTHR14871">
    <property type="entry name" value="DYNEIN REGULATORY COMPLEX PROTEIN 9"/>
    <property type="match status" value="1"/>
</dbReference>
<dbReference type="GO" id="GO:0036126">
    <property type="term" value="C:sperm flagellum"/>
    <property type="evidence" value="ECO:0007669"/>
    <property type="project" value="TreeGrafter"/>
</dbReference>
<evidence type="ECO:0000256" key="10">
    <source>
        <dbReference type="SAM" id="Coils"/>
    </source>
</evidence>
<keyword evidence="10" id="KW-0175">Coiled coil</keyword>
<evidence type="ECO:0000256" key="8">
    <source>
        <dbReference type="ARBA" id="ARBA00023273"/>
    </source>
</evidence>
<evidence type="ECO:0000256" key="11">
    <source>
        <dbReference type="SAM" id="MobiDB-lite"/>
    </source>
</evidence>
<dbReference type="InterPro" id="IPR042618">
    <property type="entry name" value="IQCG"/>
</dbReference>
<keyword evidence="6" id="KW-0969">Cilium</keyword>
<dbReference type="SMART" id="SM00015">
    <property type="entry name" value="IQ"/>
    <property type="match status" value="1"/>
</dbReference>
<evidence type="ECO:0000313" key="13">
    <source>
        <dbReference type="Proteomes" id="UP000541249"/>
    </source>
</evidence>
<feature type="coiled-coil region" evidence="10">
    <location>
        <begin position="283"/>
        <end position="349"/>
    </location>
</feature>
<dbReference type="GO" id="GO:0005737">
    <property type="term" value="C:cytoplasm"/>
    <property type="evidence" value="ECO:0007669"/>
    <property type="project" value="TreeGrafter"/>
</dbReference>
<proteinExistence type="inferred from homology"/>
<organism evidence="12 13">
    <name type="scientific">Eurystomus gularis</name>
    <dbReference type="NCBI Taxonomy" id="325343"/>
    <lineage>
        <taxon>Eukaryota</taxon>
        <taxon>Metazoa</taxon>
        <taxon>Chordata</taxon>
        <taxon>Craniata</taxon>
        <taxon>Vertebrata</taxon>
        <taxon>Euteleostomi</taxon>
        <taxon>Archelosauria</taxon>
        <taxon>Archosauria</taxon>
        <taxon>Dinosauria</taxon>
        <taxon>Saurischia</taxon>
        <taxon>Theropoda</taxon>
        <taxon>Coelurosauria</taxon>
        <taxon>Aves</taxon>
        <taxon>Neognathae</taxon>
        <taxon>Neoaves</taxon>
        <taxon>Telluraves</taxon>
        <taxon>Coraciimorphae</taxon>
        <taxon>Coraciiformes</taxon>
        <taxon>Coraciidae</taxon>
        <taxon>Eurystomus</taxon>
    </lineage>
</organism>